<evidence type="ECO:0000256" key="5">
    <source>
        <dbReference type="ARBA" id="ARBA00023012"/>
    </source>
</evidence>
<keyword evidence="6" id="KW-0175">Coiled coil</keyword>
<evidence type="ECO:0000313" key="10">
    <source>
        <dbReference type="Proteomes" id="UP000199225"/>
    </source>
</evidence>
<accession>A0A1G8T095</accession>
<evidence type="ECO:0000256" key="3">
    <source>
        <dbReference type="ARBA" id="ARBA00022679"/>
    </source>
</evidence>
<evidence type="ECO:0000256" key="6">
    <source>
        <dbReference type="SAM" id="Coils"/>
    </source>
</evidence>
<evidence type="ECO:0000259" key="8">
    <source>
        <dbReference type="SMART" id="SM00387"/>
    </source>
</evidence>
<dbReference type="STRING" id="86666.SAMN04490247_1627"/>
<feature type="coiled-coil region" evidence="6">
    <location>
        <begin position="150"/>
        <end position="177"/>
    </location>
</feature>
<dbReference type="Proteomes" id="UP000199225">
    <property type="component" value="Unassembled WGS sequence"/>
</dbReference>
<dbReference type="PANTHER" id="PTHR24421">
    <property type="entry name" value="NITRATE/NITRITE SENSOR PROTEIN NARX-RELATED"/>
    <property type="match status" value="1"/>
</dbReference>
<protein>
    <recommendedName>
        <fullName evidence="2">histidine kinase</fullName>
        <ecNumber evidence="2">2.7.13.3</ecNumber>
    </recommendedName>
</protein>
<feature type="transmembrane region" description="Helical" evidence="7">
    <location>
        <begin position="63"/>
        <end position="94"/>
    </location>
</feature>
<dbReference type="EC" id="2.7.13.3" evidence="2"/>
<sequence>MQHWYHILPKHTGLGAYIWIIFCVLPFFFIFRSSSVLEIIFGILMTFIFFLCYRLSFSSDSRMIYVFVSVEIIISLVMTFLFGYVYFALFLAYFIGSIRHLGGFVALYTVHLVTTFVATVLTFFLQMDSLFPYLPFVTIALIGVILLPFTVRYRRNQEKLEEALEDANERISQLMITEERERIARDLHDTLGQKLSMIGLKSELADKLVEKKPSQAKEEMKDIHETARTALKEVREMVSDMRVASLEDEWFRSRQMIETAGMDFKEEGDPSERKLPPLIEHALSMCLKEAITNVVKHSDATSCHISIEHCREETSLTVTDDGKGFRKEDFSEGSGLRGMKERLEFVNGSIEVTKHNPTRLIFHVPTIIKQKERLS</sequence>
<feature type="transmembrane region" description="Helical" evidence="7">
    <location>
        <begin position="101"/>
        <end position="124"/>
    </location>
</feature>
<evidence type="ECO:0000256" key="2">
    <source>
        <dbReference type="ARBA" id="ARBA00012438"/>
    </source>
</evidence>
<dbReference type="Pfam" id="PF02518">
    <property type="entry name" value="HATPase_c"/>
    <property type="match status" value="1"/>
</dbReference>
<dbReference type="InterPro" id="IPR050482">
    <property type="entry name" value="Sensor_HK_TwoCompSys"/>
</dbReference>
<dbReference type="OrthoDB" id="9797605at2"/>
<gene>
    <name evidence="9" type="ORF">SAMN04490247_1627</name>
</gene>
<dbReference type="Pfam" id="PF07730">
    <property type="entry name" value="HisKA_3"/>
    <property type="match status" value="1"/>
</dbReference>
<dbReference type="EMBL" id="FNEV01000004">
    <property type="protein sequence ID" value="SDJ34906.1"/>
    <property type="molecule type" value="Genomic_DNA"/>
</dbReference>
<keyword evidence="7" id="KW-1133">Transmembrane helix</keyword>
<proteinExistence type="predicted"/>
<dbReference type="GO" id="GO:0046983">
    <property type="term" value="F:protein dimerization activity"/>
    <property type="evidence" value="ECO:0007669"/>
    <property type="project" value="InterPro"/>
</dbReference>
<dbReference type="InterPro" id="IPR011712">
    <property type="entry name" value="Sig_transdc_His_kin_sub3_dim/P"/>
</dbReference>
<dbReference type="InterPro" id="IPR056374">
    <property type="entry name" value="DesK/YvfT_N"/>
</dbReference>
<feature type="transmembrane region" description="Helical" evidence="7">
    <location>
        <begin position="130"/>
        <end position="151"/>
    </location>
</feature>
<feature type="transmembrane region" description="Helical" evidence="7">
    <location>
        <begin position="12"/>
        <end position="31"/>
    </location>
</feature>
<keyword evidence="4 9" id="KW-0418">Kinase</keyword>
<keyword evidence="3" id="KW-0808">Transferase</keyword>
<dbReference type="Gene3D" id="3.30.565.10">
    <property type="entry name" value="Histidine kinase-like ATPase, C-terminal domain"/>
    <property type="match status" value="1"/>
</dbReference>
<dbReference type="GO" id="GO:0016020">
    <property type="term" value="C:membrane"/>
    <property type="evidence" value="ECO:0007669"/>
    <property type="project" value="InterPro"/>
</dbReference>
<dbReference type="RefSeq" id="WP_093193374.1">
    <property type="nucleotide sequence ID" value="NZ_FNEV01000004.1"/>
</dbReference>
<dbReference type="GO" id="GO:0000155">
    <property type="term" value="F:phosphorelay sensor kinase activity"/>
    <property type="evidence" value="ECO:0007669"/>
    <property type="project" value="InterPro"/>
</dbReference>
<dbReference type="SMART" id="SM00387">
    <property type="entry name" value="HATPase_c"/>
    <property type="match status" value="1"/>
</dbReference>
<feature type="transmembrane region" description="Helical" evidence="7">
    <location>
        <begin position="36"/>
        <end position="57"/>
    </location>
</feature>
<organism evidence="9 10">
    <name type="scientific">Salimicrobium halophilum</name>
    <dbReference type="NCBI Taxonomy" id="86666"/>
    <lineage>
        <taxon>Bacteria</taxon>
        <taxon>Bacillati</taxon>
        <taxon>Bacillota</taxon>
        <taxon>Bacilli</taxon>
        <taxon>Bacillales</taxon>
        <taxon>Bacillaceae</taxon>
        <taxon>Salimicrobium</taxon>
    </lineage>
</organism>
<dbReference type="SUPFAM" id="SSF55874">
    <property type="entry name" value="ATPase domain of HSP90 chaperone/DNA topoisomerase II/histidine kinase"/>
    <property type="match status" value="1"/>
</dbReference>
<keyword evidence="7" id="KW-0472">Membrane</keyword>
<comment type="catalytic activity">
    <reaction evidence="1">
        <text>ATP + protein L-histidine = ADP + protein N-phospho-L-histidine.</text>
        <dbReference type="EC" id="2.7.13.3"/>
    </reaction>
</comment>
<dbReference type="PANTHER" id="PTHR24421:SF63">
    <property type="entry name" value="SENSOR HISTIDINE KINASE DESK"/>
    <property type="match status" value="1"/>
</dbReference>
<feature type="domain" description="Histidine kinase/HSP90-like ATPase" evidence="8">
    <location>
        <begin position="278"/>
        <end position="368"/>
    </location>
</feature>
<keyword evidence="5" id="KW-0902">Two-component regulatory system</keyword>
<dbReference type="Gene3D" id="1.20.5.1930">
    <property type="match status" value="1"/>
</dbReference>
<keyword evidence="10" id="KW-1185">Reference proteome</keyword>
<dbReference type="InterPro" id="IPR036890">
    <property type="entry name" value="HATPase_C_sf"/>
</dbReference>
<keyword evidence="7" id="KW-0812">Transmembrane</keyword>
<evidence type="ECO:0000256" key="4">
    <source>
        <dbReference type="ARBA" id="ARBA00022777"/>
    </source>
</evidence>
<reference evidence="10" key="1">
    <citation type="submission" date="2016-10" db="EMBL/GenBank/DDBJ databases">
        <authorList>
            <person name="Varghese N."/>
            <person name="Submissions S."/>
        </authorList>
    </citation>
    <scope>NUCLEOTIDE SEQUENCE [LARGE SCALE GENOMIC DNA]</scope>
    <source>
        <strain evidence="10">DSM 4771</strain>
    </source>
</reference>
<dbReference type="InterPro" id="IPR003594">
    <property type="entry name" value="HATPase_dom"/>
</dbReference>
<dbReference type="CDD" id="cd16917">
    <property type="entry name" value="HATPase_UhpB-NarQ-NarX-like"/>
    <property type="match status" value="1"/>
</dbReference>
<evidence type="ECO:0000256" key="1">
    <source>
        <dbReference type="ARBA" id="ARBA00000085"/>
    </source>
</evidence>
<name>A0A1G8T095_9BACI</name>
<evidence type="ECO:0000313" key="9">
    <source>
        <dbReference type="EMBL" id="SDJ34906.1"/>
    </source>
</evidence>
<dbReference type="Pfam" id="PF23540">
    <property type="entry name" value="DesK_N"/>
    <property type="match status" value="1"/>
</dbReference>
<evidence type="ECO:0000256" key="7">
    <source>
        <dbReference type="SAM" id="Phobius"/>
    </source>
</evidence>
<dbReference type="AlphaFoldDB" id="A0A1G8T095"/>